<dbReference type="Pfam" id="PF03621">
    <property type="entry name" value="MbtH"/>
    <property type="match status" value="1"/>
</dbReference>
<evidence type="ECO:0000259" key="1">
    <source>
        <dbReference type="SMART" id="SM00923"/>
    </source>
</evidence>
<dbReference type="SUPFAM" id="SSF160582">
    <property type="entry name" value="MbtH-like"/>
    <property type="match status" value="1"/>
</dbReference>
<gene>
    <name evidence="2" type="ORF">ACKI18_00685</name>
</gene>
<evidence type="ECO:0000313" key="3">
    <source>
        <dbReference type="Proteomes" id="UP001631957"/>
    </source>
</evidence>
<dbReference type="RefSeq" id="WP_055723209.1">
    <property type="nucleotide sequence ID" value="NZ_JBJVNI010000001.1"/>
</dbReference>
<name>A0ABW9HGP2_9ACTN</name>
<dbReference type="PANTHER" id="PTHR38444:SF1">
    <property type="entry name" value="ENTEROBACTIN BIOSYNTHESIS PROTEIN YBDZ"/>
    <property type="match status" value="1"/>
</dbReference>
<comment type="caution">
    <text evidence="2">The sequence shown here is derived from an EMBL/GenBank/DDBJ whole genome shotgun (WGS) entry which is preliminary data.</text>
</comment>
<dbReference type="PANTHER" id="PTHR38444">
    <property type="entry name" value="ENTEROBACTIN BIOSYNTHESIS PROTEIN YBDZ"/>
    <property type="match status" value="1"/>
</dbReference>
<dbReference type="InterPro" id="IPR005153">
    <property type="entry name" value="MbtH-like_dom"/>
</dbReference>
<dbReference type="SMART" id="SM00923">
    <property type="entry name" value="MbtH"/>
    <property type="match status" value="1"/>
</dbReference>
<feature type="domain" description="MbtH-like" evidence="1">
    <location>
        <begin position="4"/>
        <end position="54"/>
    </location>
</feature>
<reference evidence="2 3" key="1">
    <citation type="submission" date="2024-12" db="EMBL/GenBank/DDBJ databases">
        <title>Forecasting of Potato common scab and diversities of Pathogenic streptomyces spp. in china.</title>
        <authorList>
            <person name="Handique U."/>
            <person name="Wu J."/>
        </authorList>
    </citation>
    <scope>NUCLEOTIDE SEQUENCE [LARGE SCALE GENOMIC DNA]</scope>
    <source>
        <strain evidence="2 3">ZRIMU1530</strain>
    </source>
</reference>
<dbReference type="InterPro" id="IPR038020">
    <property type="entry name" value="MbtH-like_sf"/>
</dbReference>
<dbReference type="InterPro" id="IPR037407">
    <property type="entry name" value="MLP_fam"/>
</dbReference>
<dbReference type="Proteomes" id="UP001631957">
    <property type="component" value="Unassembled WGS sequence"/>
</dbReference>
<dbReference type="EMBL" id="JBJVNI010000001">
    <property type="protein sequence ID" value="MFM9607220.1"/>
    <property type="molecule type" value="Genomic_DNA"/>
</dbReference>
<accession>A0ABW9HGP2</accession>
<sequence>MADNPFDDEDGTFLVLVNDENQHSLWPAFADVPAGWHTVHGPAPRAACLEHIEREWTDMRPASLVRAMSAAGEGDR</sequence>
<organism evidence="2 3">
    <name type="scientific">Streptomyces niveiscabiei</name>
    <dbReference type="NCBI Taxonomy" id="164115"/>
    <lineage>
        <taxon>Bacteria</taxon>
        <taxon>Bacillati</taxon>
        <taxon>Actinomycetota</taxon>
        <taxon>Actinomycetes</taxon>
        <taxon>Kitasatosporales</taxon>
        <taxon>Streptomycetaceae</taxon>
        <taxon>Streptomyces</taxon>
    </lineage>
</organism>
<keyword evidence="3" id="KW-1185">Reference proteome</keyword>
<dbReference type="Gene3D" id="3.90.820.10">
    <property type="entry name" value="Structural Genomics, Unknown Function 30-nov-00 1gh9 Mol_id"/>
    <property type="match status" value="1"/>
</dbReference>
<proteinExistence type="predicted"/>
<protein>
    <submittedName>
        <fullName evidence="2">MbtH family protein</fullName>
    </submittedName>
</protein>
<evidence type="ECO:0000313" key="2">
    <source>
        <dbReference type="EMBL" id="MFM9607220.1"/>
    </source>
</evidence>